<organism evidence="2 3">
    <name type="scientific">Tetragonisca angustula</name>
    <dbReference type="NCBI Taxonomy" id="166442"/>
    <lineage>
        <taxon>Eukaryota</taxon>
        <taxon>Metazoa</taxon>
        <taxon>Ecdysozoa</taxon>
        <taxon>Arthropoda</taxon>
        <taxon>Hexapoda</taxon>
        <taxon>Insecta</taxon>
        <taxon>Pterygota</taxon>
        <taxon>Neoptera</taxon>
        <taxon>Endopterygota</taxon>
        <taxon>Hymenoptera</taxon>
        <taxon>Apocrita</taxon>
        <taxon>Aculeata</taxon>
        <taxon>Apoidea</taxon>
        <taxon>Anthophila</taxon>
        <taxon>Apidae</taxon>
        <taxon>Tetragonisca</taxon>
    </lineage>
</organism>
<name>A0AAW1AM44_9HYME</name>
<evidence type="ECO:0000313" key="2">
    <source>
        <dbReference type="EMBL" id="KAK9310332.1"/>
    </source>
</evidence>
<comment type="caution">
    <text evidence="2">The sequence shown here is derived from an EMBL/GenBank/DDBJ whole genome shotgun (WGS) entry which is preliminary data.</text>
</comment>
<protein>
    <submittedName>
        <fullName evidence="2">Uncharacterized protein</fullName>
    </submittedName>
</protein>
<gene>
    <name evidence="2" type="ORF">QLX08_000333</name>
</gene>
<accession>A0AAW1AM44</accession>
<feature type="region of interest" description="Disordered" evidence="1">
    <location>
        <begin position="82"/>
        <end position="108"/>
    </location>
</feature>
<dbReference type="Proteomes" id="UP001432146">
    <property type="component" value="Unassembled WGS sequence"/>
</dbReference>
<reference evidence="2 3" key="1">
    <citation type="submission" date="2024-05" db="EMBL/GenBank/DDBJ databases">
        <title>The nuclear and mitochondrial genome assemblies of Tetragonisca angustula (Apidae: Meliponini), a tiny yet remarkable pollinator in the Neotropics.</title>
        <authorList>
            <person name="Ferrari R."/>
            <person name="Ricardo P.C."/>
            <person name="Dias F.C."/>
            <person name="Araujo N.S."/>
            <person name="Soares D.O."/>
            <person name="Zhou Q.-S."/>
            <person name="Zhu C.-D."/>
            <person name="Coutinho L."/>
            <person name="Airas M.C."/>
            <person name="Batista T.M."/>
        </authorList>
    </citation>
    <scope>NUCLEOTIDE SEQUENCE [LARGE SCALE GENOMIC DNA]</scope>
    <source>
        <strain evidence="2">ASF017062</strain>
        <tissue evidence="2">Abdomen</tissue>
    </source>
</reference>
<evidence type="ECO:0000256" key="1">
    <source>
        <dbReference type="SAM" id="MobiDB-lite"/>
    </source>
</evidence>
<dbReference type="EMBL" id="JAWNGG020000004">
    <property type="protein sequence ID" value="KAK9310332.1"/>
    <property type="molecule type" value="Genomic_DNA"/>
</dbReference>
<evidence type="ECO:0000313" key="3">
    <source>
        <dbReference type="Proteomes" id="UP001432146"/>
    </source>
</evidence>
<proteinExistence type="predicted"/>
<dbReference type="AlphaFoldDB" id="A0AAW1AM44"/>
<keyword evidence="3" id="KW-1185">Reference proteome</keyword>
<sequence>MPGTFTMDPNGGGGITAKKKKENIPAMKEATGNTIPVDKGNEERMLSAWFAPKKDEAFVIETSSRCWDSKKFIYQLFARTSAKGRSPSNQPAPFCNFPPMNGSRGAIR</sequence>